<organism evidence="3 4">
    <name type="scientific">Nocardioides marmoriginsengisoli</name>
    <dbReference type="NCBI Taxonomy" id="661483"/>
    <lineage>
        <taxon>Bacteria</taxon>
        <taxon>Bacillati</taxon>
        <taxon>Actinomycetota</taxon>
        <taxon>Actinomycetes</taxon>
        <taxon>Propionibacteriales</taxon>
        <taxon>Nocardioidaceae</taxon>
        <taxon>Nocardioides</taxon>
    </lineage>
</organism>
<name>A0A3N0CFV4_9ACTN</name>
<evidence type="ECO:0000259" key="1">
    <source>
        <dbReference type="Pfam" id="PF01796"/>
    </source>
</evidence>
<protein>
    <submittedName>
        <fullName evidence="3">DNA-binding protein</fullName>
    </submittedName>
</protein>
<keyword evidence="3" id="KW-0238">DNA-binding</keyword>
<comment type="caution">
    <text evidence="3">The sequence shown here is derived from an EMBL/GenBank/DDBJ whole genome shotgun (WGS) entry which is preliminary data.</text>
</comment>
<dbReference type="AlphaFoldDB" id="A0A3N0CFV4"/>
<dbReference type="Proteomes" id="UP000267128">
    <property type="component" value="Unassembled WGS sequence"/>
</dbReference>
<feature type="domain" description="ChsH2 C-terminal OB-fold" evidence="1">
    <location>
        <begin position="56"/>
        <end position="121"/>
    </location>
</feature>
<dbReference type="EMBL" id="RJSE01000007">
    <property type="protein sequence ID" value="RNL62350.1"/>
    <property type="molecule type" value="Genomic_DNA"/>
</dbReference>
<sequence>MNARLVPEVGSDDAPFWESGADGVLRLQQCASCTRFQHPPAPRCHHCLSEDIAFTAVSGRGELYSVSVNHQSWLPGLEVPYAVVVVAPDEAPDLRLVSRMAGLVDPGAPPRIGDRVEVRFDEVDGVWLPLFVPAGAGA</sequence>
<evidence type="ECO:0000313" key="3">
    <source>
        <dbReference type="EMBL" id="RNL62350.1"/>
    </source>
</evidence>
<dbReference type="Gene3D" id="6.10.30.10">
    <property type="match status" value="1"/>
</dbReference>
<dbReference type="InterPro" id="IPR022002">
    <property type="entry name" value="ChsH2_Znr"/>
</dbReference>
<dbReference type="Pfam" id="PF12172">
    <property type="entry name" value="zf-ChsH2"/>
    <property type="match status" value="1"/>
</dbReference>
<evidence type="ECO:0000313" key="4">
    <source>
        <dbReference type="Proteomes" id="UP000267128"/>
    </source>
</evidence>
<proteinExistence type="predicted"/>
<dbReference type="InterPro" id="IPR052513">
    <property type="entry name" value="Thioester_dehydratase-like"/>
</dbReference>
<dbReference type="SUPFAM" id="SSF50249">
    <property type="entry name" value="Nucleic acid-binding proteins"/>
    <property type="match status" value="1"/>
</dbReference>
<reference evidence="3 4" key="1">
    <citation type="submission" date="2018-11" db="EMBL/GenBank/DDBJ databases">
        <authorList>
            <person name="Li F."/>
        </authorList>
    </citation>
    <scope>NUCLEOTIDE SEQUENCE [LARGE SCALE GENOMIC DNA]</scope>
    <source>
        <strain evidence="3 4">Gsoil 097</strain>
    </source>
</reference>
<feature type="domain" description="ChsH2 rubredoxin-like zinc ribbon" evidence="2">
    <location>
        <begin position="17"/>
        <end position="51"/>
    </location>
</feature>
<dbReference type="GO" id="GO:0003677">
    <property type="term" value="F:DNA binding"/>
    <property type="evidence" value="ECO:0007669"/>
    <property type="project" value="UniProtKB-KW"/>
</dbReference>
<dbReference type="PANTHER" id="PTHR34075">
    <property type="entry name" value="BLR3430 PROTEIN"/>
    <property type="match status" value="1"/>
</dbReference>
<gene>
    <name evidence="3" type="ORF">EFK50_11265</name>
</gene>
<dbReference type="OrthoDB" id="7470921at2"/>
<accession>A0A3N0CFV4</accession>
<dbReference type="RefSeq" id="WP_123227646.1">
    <property type="nucleotide sequence ID" value="NZ_RJSE01000007.1"/>
</dbReference>
<dbReference type="PANTHER" id="PTHR34075:SF5">
    <property type="entry name" value="BLR3430 PROTEIN"/>
    <property type="match status" value="1"/>
</dbReference>
<dbReference type="Pfam" id="PF01796">
    <property type="entry name" value="OB_ChsH2_C"/>
    <property type="match status" value="1"/>
</dbReference>
<evidence type="ECO:0000259" key="2">
    <source>
        <dbReference type="Pfam" id="PF12172"/>
    </source>
</evidence>
<dbReference type="InterPro" id="IPR012340">
    <property type="entry name" value="NA-bd_OB-fold"/>
</dbReference>
<dbReference type="InterPro" id="IPR002878">
    <property type="entry name" value="ChsH2_C"/>
</dbReference>
<keyword evidence="4" id="KW-1185">Reference proteome</keyword>